<keyword evidence="2" id="KW-1185">Reference proteome</keyword>
<sequence length="468" mass="54490">MNTYVQNYWSLYLEFIRDFESITYNGFSLSYLVHFPALIRNNPEIWRQLDKDTFAKKLTRRIDDQSEVQQLFDQYIHSQRKETGNANKSNKVLFIDDQLLRIPPEILNNYFNPSKTVVVKTNHKKSPQDSSLNMPVHYVNDYLPNVNAATIHMRLQVKKLLESYKDHHLYQKPEFQKNLFNRMSTVINQIEICNNILKDIPTSCIVISSPNHFSRVVTFVAAKRGIPTICTQHGIIGNEFGYIPKIANIDAVYGQYEVDWYKALGVKEEALEITGHPRFDQAFQPRPISRVTFDKSLGLDHNKKTLLVVVRGERNISKWETLLETISASKEFEWNIVLKDFPNTDTHELERRFPFIQSAGSYDLYETLLHVDCVVSYPSTVGLEAMLVNKPVFIMQNKLLSYTGYFDRLGELVQKDPEKLAALIIKFINDPKWSQEVDERRDKFISYAYPDIGLSSERLYDLIHKLST</sequence>
<name>A0ABT9VFA9_9BACI</name>
<dbReference type="InterPro" id="IPR007554">
    <property type="entry name" value="Glycerophosphate_synth"/>
</dbReference>
<dbReference type="EMBL" id="JAUSTQ010000005">
    <property type="protein sequence ID" value="MDQ0159587.1"/>
    <property type="molecule type" value="Genomic_DNA"/>
</dbReference>
<evidence type="ECO:0000313" key="1">
    <source>
        <dbReference type="EMBL" id="MDQ0159587.1"/>
    </source>
</evidence>
<comment type="caution">
    <text evidence="1">The sequence shown here is derived from an EMBL/GenBank/DDBJ whole genome shotgun (WGS) entry which is preliminary data.</text>
</comment>
<dbReference type="Proteomes" id="UP001224359">
    <property type="component" value="Unassembled WGS sequence"/>
</dbReference>
<proteinExistence type="predicted"/>
<organism evidence="1 2">
    <name type="scientific">Alkalibacillus salilacus</name>
    <dbReference type="NCBI Taxonomy" id="284582"/>
    <lineage>
        <taxon>Bacteria</taxon>
        <taxon>Bacillati</taxon>
        <taxon>Bacillota</taxon>
        <taxon>Bacilli</taxon>
        <taxon>Bacillales</taxon>
        <taxon>Bacillaceae</taxon>
        <taxon>Alkalibacillus</taxon>
    </lineage>
</organism>
<gene>
    <name evidence="1" type="ORF">J2S77_001571</name>
</gene>
<dbReference type="SUPFAM" id="SSF53756">
    <property type="entry name" value="UDP-Glycosyltransferase/glycogen phosphorylase"/>
    <property type="match status" value="1"/>
</dbReference>
<dbReference type="InterPro" id="IPR043148">
    <property type="entry name" value="TagF_C"/>
</dbReference>
<dbReference type="Pfam" id="PF04464">
    <property type="entry name" value="Glyphos_transf"/>
    <property type="match status" value="1"/>
</dbReference>
<reference evidence="1 2" key="1">
    <citation type="submission" date="2023-07" db="EMBL/GenBank/DDBJ databases">
        <title>Genomic Encyclopedia of Type Strains, Phase IV (KMG-IV): sequencing the most valuable type-strain genomes for metagenomic binning, comparative biology and taxonomic classification.</title>
        <authorList>
            <person name="Goeker M."/>
        </authorList>
    </citation>
    <scope>NUCLEOTIDE SEQUENCE [LARGE SCALE GENOMIC DNA]</scope>
    <source>
        <strain evidence="1 2">DSM 16460</strain>
    </source>
</reference>
<accession>A0ABT9VFA9</accession>
<protein>
    <submittedName>
        <fullName evidence="1">Uncharacterized protein</fullName>
    </submittedName>
</protein>
<evidence type="ECO:0000313" key="2">
    <source>
        <dbReference type="Proteomes" id="UP001224359"/>
    </source>
</evidence>
<dbReference type="RefSeq" id="WP_306976181.1">
    <property type="nucleotide sequence ID" value="NZ_JAUSTQ010000005.1"/>
</dbReference>
<dbReference type="Gene3D" id="3.40.50.12580">
    <property type="match status" value="1"/>
</dbReference>